<organism evidence="1 2">
    <name type="scientific">Flavobacterium rhamnosiphilum</name>
    <dbReference type="NCBI Taxonomy" id="2541724"/>
    <lineage>
        <taxon>Bacteria</taxon>
        <taxon>Pseudomonadati</taxon>
        <taxon>Bacteroidota</taxon>
        <taxon>Flavobacteriia</taxon>
        <taxon>Flavobacteriales</taxon>
        <taxon>Flavobacteriaceae</taxon>
        <taxon>Flavobacterium</taxon>
    </lineage>
</organism>
<dbReference type="RefSeq" id="WP_131917270.1">
    <property type="nucleotide sequence ID" value="NZ_SMLG01000014.1"/>
</dbReference>
<proteinExistence type="predicted"/>
<name>A0A4R5F3M7_9FLAO</name>
<comment type="caution">
    <text evidence="1">The sequence shown here is derived from an EMBL/GenBank/DDBJ whole genome shotgun (WGS) entry which is preliminary data.</text>
</comment>
<dbReference type="PANTHER" id="PTHR33639:SF2">
    <property type="entry name" value="DUF393 DOMAIN-CONTAINING PROTEIN"/>
    <property type="match status" value="1"/>
</dbReference>
<dbReference type="Pfam" id="PF04134">
    <property type="entry name" value="DCC1-like"/>
    <property type="match status" value="1"/>
</dbReference>
<evidence type="ECO:0000313" key="2">
    <source>
        <dbReference type="Proteomes" id="UP000294814"/>
    </source>
</evidence>
<reference evidence="1 2" key="1">
    <citation type="submission" date="2019-03" db="EMBL/GenBank/DDBJ databases">
        <title>Novel species of Flavobacterium.</title>
        <authorList>
            <person name="Liu Q."/>
            <person name="Xin Y.-H."/>
        </authorList>
    </citation>
    <scope>NUCLEOTIDE SEQUENCE [LARGE SCALE GENOMIC DNA]</scope>
    <source>
        <strain evidence="1 2">LB3P52</strain>
    </source>
</reference>
<gene>
    <name evidence="1" type="ORF">E0I26_15070</name>
</gene>
<sequence>MLNIPKDKKIIIFDGVCNLCDSAVQMIIKHDTKDVFRFVALQSDLGQKIIKHLGIDTSKTDSIILYQPGFAYYYKSEAVLEIAKDLGGIFYFGALFSIVPTSLNNHIYDYIAKNRYKWYGKKETCLIPTKELQAKFLE</sequence>
<dbReference type="OrthoDB" id="9785438at2"/>
<accession>A0A4R5F3M7</accession>
<dbReference type="GO" id="GO:0015035">
    <property type="term" value="F:protein-disulfide reductase activity"/>
    <property type="evidence" value="ECO:0007669"/>
    <property type="project" value="InterPro"/>
</dbReference>
<dbReference type="PANTHER" id="PTHR33639">
    <property type="entry name" value="THIOL-DISULFIDE OXIDOREDUCTASE DCC"/>
    <property type="match status" value="1"/>
</dbReference>
<keyword evidence="2" id="KW-1185">Reference proteome</keyword>
<dbReference type="EMBL" id="SMLG01000014">
    <property type="protein sequence ID" value="TDE42036.1"/>
    <property type="molecule type" value="Genomic_DNA"/>
</dbReference>
<dbReference type="Proteomes" id="UP000294814">
    <property type="component" value="Unassembled WGS sequence"/>
</dbReference>
<dbReference type="InterPro" id="IPR052927">
    <property type="entry name" value="DCC_oxidoreductase"/>
</dbReference>
<dbReference type="InterPro" id="IPR007263">
    <property type="entry name" value="DCC1-like"/>
</dbReference>
<evidence type="ECO:0000313" key="1">
    <source>
        <dbReference type="EMBL" id="TDE42036.1"/>
    </source>
</evidence>
<dbReference type="AlphaFoldDB" id="A0A4R5F3M7"/>
<protein>
    <submittedName>
        <fullName evidence="1">DUF393 domain-containing protein</fullName>
    </submittedName>
</protein>